<protein>
    <recommendedName>
        <fullName evidence="4">DUF748 domain-containing protein</fullName>
    </recommendedName>
</protein>
<evidence type="ECO:0000313" key="2">
    <source>
        <dbReference type="EMBL" id="AJD46674.1"/>
    </source>
</evidence>
<dbReference type="InterPro" id="IPR052894">
    <property type="entry name" value="AsmA-related"/>
</dbReference>
<dbReference type="Pfam" id="PF05359">
    <property type="entry name" value="DUF748"/>
    <property type="match status" value="1"/>
</dbReference>
<keyword evidence="3" id="KW-1185">Reference proteome</keyword>
<dbReference type="RefSeq" id="WP_008736196.1">
    <property type="nucleotide sequence ID" value="NZ_CP004387.1"/>
</dbReference>
<gene>
    <name evidence="2" type="ORF">S7S_01250</name>
</gene>
<dbReference type="STRING" id="391936.S7S_01250"/>
<dbReference type="OrthoDB" id="9757969at2"/>
<dbReference type="InterPro" id="IPR008023">
    <property type="entry name" value="DUF748"/>
</dbReference>
<feature type="transmembrane region" description="Helical" evidence="1">
    <location>
        <begin position="20"/>
        <end position="41"/>
    </location>
</feature>
<accession>A0A0B4XF68</accession>
<dbReference type="PANTHER" id="PTHR30441">
    <property type="entry name" value="DUF748 DOMAIN-CONTAINING PROTEIN"/>
    <property type="match status" value="1"/>
</dbReference>
<proteinExistence type="predicted"/>
<evidence type="ECO:0008006" key="4">
    <source>
        <dbReference type="Google" id="ProtNLM"/>
    </source>
</evidence>
<dbReference type="GO" id="GO:0005886">
    <property type="term" value="C:plasma membrane"/>
    <property type="evidence" value="ECO:0007669"/>
    <property type="project" value="TreeGrafter"/>
</dbReference>
<keyword evidence="1" id="KW-0812">Transmembrane</keyword>
<keyword evidence="1" id="KW-1133">Transmembrane helix</keyword>
<organism evidence="2 3">
    <name type="scientific">Isoalcanivorax pacificus W11-5</name>
    <dbReference type="NCBI Taxonomy" id="391936"/>
    <lineage>
        <taxon>Bacteria</taxon>
        <taxon>Pseudomonadati</taxon>
        <taxon>Pseudomonadota</taxon>
        <taxon>Gammaproteobacteria</taxon>
        <taxon>Oceanospirillales</taxon>
        <taxon>Alcanivoracaceae</taxon>
        <taxon>Isoalcanivorax</taxon>
    </lineage>
</organism>
<reference evidence="2 3" key="1">
    <citation type="journal article" date="2012" name="J. Bacteriol.">
        <title>Genome sequence of an alkane-degrading bacterium, Alcanivorax pacificus type strain W11-5, isolated from deep sea sediment.</title>
        <authorList>
            <person name="Lai Q."/>
            <person name="Shao Z."/>
        </authorList>
    </citation>
    <scope>NUCLEOTIDE SEQUENCE [LARGE SCALE GENOMIC DNA]</scope>
    <source>
        <strain evidence="2 3">W11-5</strain>
    </source>
</reference>
<evidence type="ECO:0000313" key="3">
    <source>
        <dbReference type="Proteomes" id="UP000006764"/>
    </source>
</evidence>
<evidence type="ECO:0000256" key="1">
    <source>
        <dbReference type="SAM" id="Phobius"/>
    </source>
</evidence>
<keyword evidence="1" id="KW-0472">Membrane</keyword>
<dbReference type="KEGG" id="apac:S7S_01250"/>
<dbReference type="PANTHER" id="PTHR30441:SF8">
    <property type="entry name" value="DUF748 DOMAIN-CONTAINING PROTEIN"/>
    <property type="match status" value="1"/>
</dbReference>
<dbReference type="EMBL" id="CP004387">
    <property type="protein sequence ID" value="AJD46674.1"/>
    <property type="molecule type" value="Genomic_DNA"/>
</dbReference>
<dbReference type="HOGENOM" id="CLU_005680_0_0_6"/>
<dbReference type="AlphaFoldDB" id="A0A0B4XF68"/>
<name>A0A0B4XF68_9GAMM</name>
<sequence>MAFSVRSRWQAASRRQRILVILAALYLLYTLLGFFLVSPLLKQQLTNTLQETTGREVRLERVLFNPLTLSLTLDDFGLLDKDGTDFIAFDRFYANFQLSSLFRRSWHFRQIALTRPRTQVTQVGEGQFNFDDLLALATTPEETAAPDAPPDSDTPDSAPLPALSVSELLLEEGDFRFVDRTGETPRQMVLAPVSFRVADFSTRGSGEDDANSYNLLVTGPGGGSFNWTGHFSLNPLIATGELALNGVDLPPFAEFLSDQLRFTVPSGELSIQTAYRLETGDDLRLWLTEGAVQLNALVIHDPAQEIDVVTLPEVTLGNVRLDTATRTLTLGDLSLATPAVRARLLADGVDLATLFTPVQTTPVEEAPAEQDDTPASEPWALILETLHLNAAQLALRDETLPAPGELALAPVTLTLRDLALNDPRRFSLDGEATLAESGQITLGGEGQIAPLDIQLTLAANSLPLPALQPWVQSALRVTVPAGTASADLTVRASGEDDITVAITGGAGVQNLDVREAGDRPLLALKELALTGLDVDTHGQRLRVQQARVNGLDARALIDPQGRGVADRILLPGEGNTEPGAPWHIQLDRLVLADSQSRFTDLSQSPDFSLALTRINGTLTGLDSAARAPANIDLSARVDQYAPLSVKGALNPLAANPSVDLAVTLNGYEMTSLTPFTGRYLGYATRTGQLSVDSSVKLDGSVLDSRIRVKAASFFLGDRVQSEEALSVPIKLGLAVIRDRNELIDLPVQARGDLNDPSVSVHGIILKALTNILVRAATSPFSVLASLAGGENLEHITFPAGSAEPDSDTREQLAALAQVLGDRPTLGLTLAGSAADSDRDALARRRLGTELAGRDWQDLASAQGDRGFQRRTLALYRDRTGNDPDTLLPPLADGAGKPQREAREQALAVAAFDALARQQAASVPADMLQTLASQRAQQAKTLLIDDYGLAGERLRITSAQAGGADGVAGVSLGLSPD</sequence>
<dbReference type="Proteomes" id="UP000006764">
    <property type="component" value="Chromosome"/>
</dbReference>
<dbReference type="GO" id="GO:0090313">
    <property type="term" value="P:regulation of protein targeting to membrane"/>
    <property type="evidence" value="ECO:0007669"/>
    <property type="project" value="TreeGrafter"/>
</dbReference>